<keyword evidence="4" id="KW-1185">Reference proteome</keyword>
<feature type="domain" description="MobA/VirD2-like nuclease" evidence="2">
    <location>
        <begin position="23"/>
        <end position="148"/>
    </location>
</feature>
<dbReference type="RefSeq" id="WP_093036694.1">
    <property type="nucleotide sequence ID" value="NZ_FMZV01000020.1"/>
</dbReference>
<dbReference type="Pfam" id="PF03432">
    <property type="entry name" value="Relaxase"/>
    <property type="match status" value="1"/>
</dbReference>
<protein>
    <submittedName>
        <fullName evidence="3">Relaxase/Mobilisation nuclease domain-containing protein</fullName>
    </submittedName>
</protein>
<feature type="region of interest" description="Disordered" evidence="1">
    <location>
        <begin position="431"/>
        <end position="546"/>
    </location>
</feature>
<dbReference type="InterPro" id="IPR005094">
    <property type="entry name" value="Endonuclease_MobA/VirD2"/>
</dbReference>
<name>A0A1G7DAM0_9RHOB</name>
<gene>
    <name evidence="3" type="ORF">SAMN04488239_12056</name>
</gene>
<accession>A0A1G7DAM0</accession>
<feature type="compositionally biased region" description="Basic and acidic residues" evidence="1">
    <location>
        <begin position="452"/>
        <end position="477"/>
    </location>
</feature>
<feature type="compositionally biased region" description="Basic and acidic residues" evidence="1">
    <location>
        <begin position="435"/>
        <end position="444"/>
    </location>
</feature>
<dbReference type="Proteomes" id="UP000199628">
    <property type="component" value="Unassembled WGS sequence"/>
</dbReference>
<feature type="compositionally biased region" description="Basic and acidic residues" evidence="1">
    <location>
        <begin position="494"/>
        <end position="530"/>
    </location>
</feature>
<dbReference type="AlphaFoldDB" id="A0A1G7DAM0"/>
<dbReference type="OrthoDB" id="1826980at2"/>
<evidence type="ECO:0000259" key="2">
    <source>
        <dbReference type="Pfam" id="PF03432"/>
    </source>
</evidence>
<evidence type="ECO:0000256" key="1">
    <source>
        <dbReference type="SAM" id="MobiDB-lite"/>
    </source>
</evidence>
<evidence type="ECO:0000313" key="3">
    <source>
        <dbReference type="EMBL" id="SDE47956.1"/>
    </source>
</evidence>
<reference evidence="4" key="1">
    <citation type="submission" date="2016-10" db="EMBL/GenBank/DDBJ databases">
        <authorList>
            <person name="Varghese N."/>
            <person name="Submissions S."/>
        </authorList>
    </citation>
    <scope>NUCLEOTIDE SEQUENCE [LARGE SCALE GENOMIC DNA]</scope>
    <source>
        <strain evidence="4">CGMCC 1.9108</strain>
    </source>
</reference>
<evidence type="ECO:0000313" key="4">
    <source>
        <dbReference type="Proteomes" id="UP000199628"/>
    </source>
</evidence>
<organism evidence="3 4">
    <name type="scientific">Ruegeria marina</name>
    <dbReference type="NCBI Taxonomy" id="639004"/>
    <lineage>
        <taxon>Bacteria</taxon>
        <taxon>Pseudomonadati</taxon>
        <taxon>Pseudomonadota</taxon>
        <taxon>Alphaproteobacteria</taxon>
        <taxon>Rhodobacterales</taxon>
        <taxon>Roseobacteraceae</taxon>
        <taxon>Ruegeria</taxon>
    </lineage>
</organism>
<sequence length="546" mass="62248">MIPFATSRGLGQDLATHLQNAQENERVEVAQIRGAACRDLHGAFAEWEFQADALTRCQKYLYSLSVNPDPAQGRLTREQYLDYIDRAEEQLGLAGQPRAVVFHIKHGREHCHVVWSRIDAQQGKAVHLAYDKQKLMMVTREFAREHGLSLPKGYERGTESGRQATLYEMHQQRETGISKQDRIDQITAAWRTADSPKAFVGALADQGYILATGNRPYLVVDLYGHVSALPRMIGDKQVRAKDVQAFLQDAYPVDALPSVDEAKELAAKHRAALKEHEKVEDRAAQISALEQRQAERRAEFEKQKAVLREKQDKERSALVLKQQAVQAQRRAEYVMEGRRIRERRRRGRATGLAAFLGRVTGVSAAIKLLHKRQDTKRYQAYRTGKDALIDLQREERVLLERKLQAQAMGISRKLRGLDKVEKRELASLETSLVRQGREQARGGRTEMPSLRMGERPGENLTLEKREQERSRWAENAKDITAAPEKTGPIDLTEEFDRAAGVEAARDDEGRGQAGDGRRPRTEEKAEEQIKRYRRKRSRDRGKDRGR</sequence>
<dbReference type="STRING" id="639004.SAMN04488239_12056"/>
<proteinExistence type="predicted"/>
<dbReference type="EMBL" id="FMZV01000020">
    <property type="protein sequence ID" value="SDE47956.1"/>
    <property type="molecule type" value="Genomic_DNA"/>
</dbReference>